<dbReference type="InterPro" id="IPR010655">
    <property type="entry name" value="Clp1_C"/>
</dbReference>
<evidence type="ECO:0000256" key="1">
    <source>
        <dbReference type="ARBA" id="ARBA00022741"/>
    </source>
</evidence>
<keyword evidence="2" id="KW-0067">ATP-binding</keyword>
<dbReference type="InterPro" id="IPR038238">
    <property type="entry name" value="Clp1_C_sf"/>
</dbReference>
<dbReference type="GO" id="GO:0005634">
    <property type="term" value="C:nucleus"/>
    <property type="evidence" value="ECO:0007669"/>
    <property type="project" value="TreeGrafter"/>
</dbReference>
<reference evidence="5 6" key="1">
    <citation type="journal article" date="2017" name="BMC Biol.">
        <title>Genomic innovations, transcriptional plasticity and gene loss underlying the evolution and divergence of two highly polyphagous and invasive Helicoverpa pest species.</title>
        <authorList>
            <person name="Pearce S.L."/>
            <person name="Clarke D.F."/>
            <person name="East P.D."/>
            <person name="Elfekih S."/>
            <person name="Gordon K.H."/>
            <person name="Jermiin L.S."/>
            <person name="McGaughran A."/>
            <person name="Oakeshott J.G."/>
            <person name="Papanikolaou A."/>
            <person name="Perera O.P."/>
            <person name="Rane R.V."/>
            <person name="Richards S."/>
            <person name="Tay W.T."/>
            <person name="Walsh T.K."/>
            <person name="Anderson A."/>
            <person name="Anderson C.J."/>
            <person name="Asgari S."/>
            <person name="Board P.G."/>
            <person name="Bretschneider A."/>
            <person name="Campbell P.M."/>
            <person name="Chertemps T."/>
            <person name="Christeller J.T."/>
            <person name="Coppin C.W."/>
            <person name="Downes S.J."/>
            <person name="Duan G."/>
            <person name="Farnsworth C.A."/>
            <person name="Good R.T."/>
            <person name="Han L.B."/>
            <person name="Han Y.C."/>
            <person name="Hatje K."/>
            <person name="Horne I."/>
            <person name="Huang Y.P."/>
            <person name="Hughes D.S."/>
            <person name="Jacquin-Joly E."/>
            <person name="James W."/>
            <person name="Jhangiani S."/>
            <person name="Kollmar M."/>
            <person name="Kuwar S.S."/>
            <person name="Li S."/>
            <person name="Liu N.Y."/>
            <person name="Maibeche M.T."/>
            <person name="Miller J.R."/>
            <person name="Montagne N."/>
            <person name="Perry T."/>
            <person name="Qu J."/>
            <person name="Song S.V."/>
            <person name="Sutton G.G."/>
            <person name="Vogel H."/>
            <person name="Walenz B.P."/>
            <person name="Xu W."/>
            <person name="Zhang H.J."/>
            <person name="Zou Z."/>
            <person name="Batterham P."/>
            <person name="Edwards O.R."/>
            <person name="Feyereisen R."/>
            <person name="Gibbs R.A."/>
            <person name="Heckel D.G."/>
            <person name="McGrath A."/>
            <person name="Robin C."/>
            <person name="Scherer S.E."/>
            <person name="Worley K.C."/>
            <person name="Wu Y.D."/>
        </authorList>
    </citation>
    <scope>NUCLEOTIDE SEQUENCE [LARGE SCALE GENOMIC DNA]</scope>
    <source>
        <strain evidence="5">Harm_GR_Male_#8</strain>
        <tissue evidence="5">Whole organism</tissue>
    </source>
</reference>
<dbReference type="Gene3D" id="3.40.50.300">
    <property type="entry name" value="P-loop containing nucleotide triphosphate hydrolases"/>
    <property type="match status" value="1"/>
</dbReference>
<dbReference type="Pfam" id="PF06807">
    <property type="entry name" value="Clp1"/>
    <property type="match status" value="1"/>
</dbReference>
<protein>
    <submittedName>
        <fullName evidence="5">Uncharacterized protein</fullName>
    </submittedName>
</protein>
<dbReference type="OrthoDB" id="258143at2759"/>
<dbReference type="Proteomes" id="UP000249218">
    <property type="component" value="Unassembled WGS sequence"/>
</dbReference>
<dbReference type="InterPro" id="IPR027417">
    <property type="entry name" value="P-loop_NTPase"/>
</dbReference>
<dbReference type="InterPro" id="IPR032319">
    <property type="entry name" value="CLP1_P"/>
</dbReference>
<dbReference type="PANTHER" id="PTHR12755:SF6">
    <property type="entry name" value="POLYRIBONUCLEOTIDE 5'-HYDROXYL-KINASE CLP1"/>
    <property type="match status" value="1"/>
</dbReference>
<proteinExistence type="predicted"/>
<evidence type="ECO:0000313" key="6">
    <source>
        <dbReference type="Proteomes" id="UP000249218"/>
    </source>
</evidence>
<accession>A0A2W1B8D7</accession>
<dbReference type="GO" id="GO:0006388">
    <property type="term" value="P:tRNA splicing, via endonucleolytic cleavage and ligation"/>
    <property type="evidence" value="ECO:0007669"/>
    <property type="project" value="TreeGrafter"/>
</dbReference>
<keyword evidence="6" id="KW-1185">Reference proteome</keyword>
<gene>
    <name evidence="5" type="primary">HaOG211974</name>
    <name evidence="5" type="ORF">B5X24_HaOG211974</name>
</gene>
<name>A0A2W1B8D7_HELAM</name>
<evidence type="ECO:0000259" key="4">
    <source>
        <dbReference type="Pfam" id="PF16575"/>
    </source>
</evidence>
<evidence type="ECO:0000256" key="2">
    <source>
        <dbReference type="ARBA" id="ARBA00022840"/>
    </source>
</evidence>
<feature type="domain" description="Clp1 P-loop" evidence="4">
    <location>
        <begin position="3"/>
        <end position="38"/>
    </location>
</feature>
<sequence>MPKFVKVVYLPKSGGVVERSSTQRAESRDARIREYFYGKRTPYYPHSFDVKFSDLKIYKVGAPSLPDSCMPLGMRAEDALTKLVSVWPSPALHHRLLAVSFAAGPDDDVLHSNLAGFVCVTAVDMERQMLTILSPQPRPLPNTVLLLSELQYMDNH</sequence>
<feature type="domain" description="Clp1 C-terminal" evidence="3">
    <location>
        <begin position="44"/>
        <end position="154"/>
    </location>
</feature>
<keyword evidence="1" id="KW-0547">Nucleotide-binding</keyword>
<dbReference type="EMBL" id="KZ150226">
    <property type="protein sequence ID" value="PZC72049.1"/>
    <property type="molecule type" value="Genomic_DNA"/>
</dbReference>
<organism evidence="5 6">
    <name type="scientific">Helicoverpa armigera</name>
    <name type="common">Cotton bollworm</name>
    <name type="synonym">Heliothis armigera</name>
    <dbReference type="NCBI Taxonomy" id="29058"/>
    <lineage>
        <taxon>Eukaryota</taxon>
        <taxon>Metazoa</taxon>
        <taxon>Ecdysozoa</taxon>
        <taxon>Arthropoda</taxon>
        <taxon>Hexapoda</taxon>
        <taxon>Insecta</taxon>
        <taxon>Pterygota</taxon>
        <taxon>Neoptera</taxon>
        <taxon>Endopterygota</taxon>
        <taxon>Lepidoptera</taxon>
        <taxon>Glossata</taxon>
        <taxon>Ditrysia</taxon>
        <taxon>Noctuoidea</taxon>
        <taxon>Noctuidae</taxon>
        <taxon>Heliothinae</taxon>
        <taxon>Helicoverpa</taxon>
    </lineage>
</organism>
<dbReference type="GO" id="GO:0051731">
    <property type="term" value="F:polynucleotide 5'-hydroxyl-kinase activity"/>
    <property type="evidence" value="ECO:0007669"/>
    <property type="project" value="InterPro"/>
</dbReference>
<dbReference type="Gene3D" id="2.40.30.330">
    <property type="entry name" value="Pre-mRNA cleavage complex subunit Clp1, C-terminal domain"/>
    <property type="match status" value="1"/>
</dbReference>
<evidence type="ECO:0000313" key="5">
    <source>
        <dbReference type="EMBL" id="PZC72049.1"/>
    </source>
</evidence>
<dbReference type="InterPro" id="IPR045116">
    <property type="entry name" value="Clp1/Grc3"/>
</dbReference>
<dbReference type="GO" id="GO:0031124">
    <property type="term" value="P:mRNA 3'-end processing"/>
    <property type="evidence" value="ECO:0007669"/>
    <property type="project" value="InterPro"/>
</dbReference>
<dbReference type="FunFam" id="2.40.30.330:FF:000001">
    <property type="entry name" value="Protein CLP1 homolog"/>
    <property type="match status" value="1"/>
</dbReference>
<dbReference type="GO" id="GO:0005524">
    <property type="term" value="F:ATP binding"/>
    <property type="evidence" value="ECO:0007669"/>
    <property type="project" value="UniProtKB-KW"/>
</dbReference>
<dbReference type="Pfam" id="PF16575">
    <property type="entry name" value="CLP1_P"/>
    <property type="match status" value="1"/>
</dbReference>
<dbReference type="PANTHER" id="PTHR12755">
    <property type="entry name" value="CLEAVAGE/POLYADENYLATION FACTOR IA SUBUNIT CLP1P"/>
    <property type="match status" value="1"/>
</dbReference>
<evidence type="ECO:0000259" key="3">
    <source>
        <dbReference type="Pfam" id="PF06807"/>
    </source>
</evidence>
<dbReference type="AlphaFoldDB" id="A0A2W1B8D7"/>